<dbReference type="OrthoDB" id="8042009at2759"/>
<dbReference type="STRING" id="35525.A0A162PWT0"/>
<keyword evidence="1" id="KW-0548">Nucleotidyltransferase</keyword>
<evidence type="ECO:0000256" key="1">
    <source>
        <dbReference type="ARBA" id="ARBA00022695"/>
    </source>
</evidence>
<protein>
    <recommendedName>
        <fullName evidence="6">Reverse transcriptase/retrotransposon-derived protein RNase H-like domain-containing protein</fullName>
    </recommendedName>
</protein>
<comment type="caution">
    <text evidence="7">The sequence shown here is derived from an EMBL/GenBank/DDBJ whole genome shotgun (WGS) entry which is preliminary data.</text>
</comment>
<keyword evidence="3" id="KW-0378">Hydrolase</keyword>
<dbReference type="FunFam" id="3.10.20.370:FF:000001">
    <property type="entry name" value="Retrovirus-related Pol polyprotein from transposon 17.6-like protein"/>
    <property type="match status" value="1"/>
</dbReference>
<dbReference type="Gene3D" id="3.30.70.270">
    <property type="match status" value="1"/>
</dbReference>
<dbReference type="InterPro" id="IPR050951">
    <property type="entry name" value="Retrovirus_Pol_polyprotein"/>
</dbReference>
<feature type="region of interest" description="Disordered" evidence="5">
    <location>
        <begin position="530"/>
        <end position="572"/>
    </location>
</feature>
<keyword evidence="4" id="KW-0695">RNA-directed DNA polymerase</keyword>
<dbReference type="CDD" id="cd09274">
    <property type="entry name" value="RNase_HI_RT_Ty3"/>
    <property type="match status" value="1"/>
</dbReference>
<evidence type="ECO:0000313" key="7">
    <source>
        <dbReference type="EMBL" id="KZS19216.1"/>
    </source>
</evidence>
<evidence type="ECO:0000256" key="4">
    <source>
        <dbReference type="ARBA" id="ARBA00022918"/>
    </source>
</evidence>
<keyword evidence="8" id="KW-1185">Reference proteome</keyword>
<organism evidence="7 8">
    <name type="scientific">Daphnia magna</name>
    <dbReference type="NCBI Taxonomy" id="35525"/>
    <lineage>
        <taxon>Eukaryota</taxon>
        <taxon>Metazoa</taxon>
        <taxon>Ecdysozoa</taxon>
        <taxon>Arthropoda</taxon>
        <taxon>Crustacea</taxon>
        <taxon>Branchiopoda</taxon>
        <taxon>Diplostraca</taxon>
        <taxon>Cladocera</taxon>
        <taxon>Anomopoda</taxon>
        <taxon>Daphniidae</taxon>
        <taxon>Daphnia</taxon>
    </lineage>
</organism>
<dbReference type="PANTHER" id="PTHR37984:SF8">
    <property type="entry name" value="CCHC-TYPE DOMAIN-CONTAINING PROTEIN"/>
    <property type="match status" value="1"/>
</dbReference>
<reference evidence="7 8" key="1">
    <citation type="submission" date="2016-03" db="EMBL/GenBank/DDBJ databases">
        <title>EvidentialGene: Evidence-directed Construction of Genes on Genomes.</title>
        <authorList>
            <person name="Gilbert D.G."/>
            <person name="Choi J.-H."/>
            <person name="Mockaitis K."/>
            <person name="Colbourne J."/>
            <person name="Pfrender M."/>
        </authorList>
    </citation>
    <scope>NUCLEOTIDE SEQUENCE [LARGE SCALE GENOMIC DNA]</scope>
    <source>
        <strain evidence="7 8">Xinb3</strain>
        <tissue evidence="7">Complete organism</tissue>
    </source>
</reference>
<dbReference type="Pfam" id="PF17919">
    <property type="entry name" value="RT_RNaseH_2"/>
    <property type="match status" value="1"/>
</dbReference>
<dbReference type="SUPFAM" id="SSF56672">
    <property type="entry name" value="DNA/RNA polymerases"/>
    <property type="match status" value="1"/>
</dbReference>
<dbReference type="PANTHER" id="PTHR37984">
    <property type="entry name" value="PROTEIN CBG26694"/>
    <property type="match status" value="1"/>
</dbReference>
<dbReference type="InterPro" id="IPR043502">
    <property type="entry name" value="DNA/RNA_pol_sf"/>
</dbReference>
<feature type="compositionally biased region" description="Polar residues" evidence="5">
    <location>
        <begin position="550"/>
        <end position="561"/>
    </location>
</feature>
<dbReference type="GO" id="GO:0004519">
    <property type="term" value="F:endonuclease activity"/>
    <property type="evidence" value="ECO:0007669"/>
    <property type="project" value="UniProtKB-KW"/>
</dbReference>
<dbReference type="Proteomes" id="UP000076858">
    <property type="component" value="Unassembled WGS sequence"/>
</dbReference>
<dbReference type="Gene3D" id="3.30.420.10">
    <property type="entry name" value="Ribonuclease H-like superfamily/Ribonuclease H"/>
    <property type="match status" value="1"/>
</dbReference>
<gene>
    <name evidence="7" type="ORF">APZ42_014417</name>
</gene>
<dbReference type="GO" id="GO:0003676">
    <property type="term" value="F:nucleic acid binding"/>
    <property type="evidence" value="ECO:0007669"/>
    <property type="project" value="InterPro"/>
</dbReference>
<proteinExistence type="predicted"/>
<dbReference type="AlphaFoldDB" id="A0A162PWT0"/>
<feature type="region of interest" description="Disordered" evidence="5">
    <location>
        <begin position="593"/>
        <end position="625"/>
    </location>
</feature>
<feature type="domain" description="Reverse transcriptase/retrotransposon-derived protein RNase H-like" evidence="6">
    <location>
        <begin position="101"/>
        <end position="195"/>
    </location>
</feature>
<name>A0A162PWT0_9CRUS</name>
<dbReference type="InterPro" id="IPR043128">
    <property type="entry name" value="Rev_trsase/Diguanyl_cyclase"/>
</dbReference>
<dbReference type="EMBL" id="LRGB01000411">
    <property type="protein sequence ID" value="KZS19216.1"/>
    <property type="molecule type" value="Genomic_DNA"/>
</dbReference>
<evidence type="ECO:0000256" key="5">
    <source>
        <dbReference type="SAM" id="MobiDB-lite"/>
    </source>
</evidence>
<dbReference type="InterPro" id="IPR041577">
    <property type="entry name" value="RT_RNaseH_2"/>
</dbReference>
<evidence type="ECO:0000259" key="6">
    <source>
        <dbReference type="Pfam" id="PF17919"/>
    </source>
</evidence>
<dbReference type="GO" id="GO:0003964">
    <property type="term" value="F:RNA-directed DNA polymerase activity"/>
    <property type="evidence" value="ECO:0007669"/>
    <property type="project" value="UniProtKB-KW"/>
</dbReference>
<dbReference type="InterPro" id="IPR036397">
    <property type="entry name" value="RNaseH_sf"/>
</dbReference>
<evidence type="ECO:0000313" key="8">
    <source>
        <dbReference type="Proteomes" id="UP000076858"/>
    </source>
</evidence>
<evidence type="ECO:0000256" key="2">
    <source>
        <dbReference type="ARBA" id="ARBA00022722"/>
    </source>
</evidence>
<sequence>MVADQIITPVIEPTEWVSKMLVVGKPDGDDLPWLGHVIGNGTLKPDPEKVEAIVNMPAPTNKNGLIRLLGMVTYFDKFCKDLAVITRPLRDILKRDVAWVWDAQQEHALSALKSAISSLPVLRLFNMSKPLVVSVDASPVGIGAVLLQDGQPVAFSSTSLTETQNRYCQIEQELLAVQFGLLRFRQYVYGQRVTVESDHKPLVGLLEKPIATCSPRIQRMRLQLHRFDFQLVYKPGKELFIADTLSRAPYPRLFTDDVTEDSEDQVHYVLHSVITSGSTRKRYAEATSLNPTLQLLQTVFQKGWSEKDSQCPAAMKPYWSVRRELSMTEGILLCGSRLVVPMSLRRETMGGIHDGHFVTSSPEFAQLNGLVERHIQTVKRTLLKMFSEGKSLWEALATIWSTPVSSSVPAPSVLLQGRNLRGVLPFLETSLKPTLVPAAVVREELSNRQQKAAFVQTRQVNVRSSVLTVGQRVRALVKGKWQLGVVNVVYPEPHSYVIPAHRPPLGPSDGTPEAAVQSTIAGTLRQITEANTASSSTPIGPSSVLPSAVHQESTPVRSTEAPSRPVRELSTSRPTRLFVSRVPVRDRVVWVPPSASNHQQAPATVLGVTRSGRSYIKPPPPPPSQ</sequence>
<feature type="compositionally biased region" description="Polar residues" evidence="5">
    <location>
        <begin position="530"/>
        <end position="540"/>
    </location>
</feature>
<keyword evidence="2" id="KW-0540">Nuclease</keyword>
<accession>A0A162PWT0</accession>
<evidence type="ECO:0000256" key="3">
    <source>
        <dbReference type="ARBA" id="ARBA00022759"/>
    </source>
</evidence>
<keyword evidence="3" id="KW-0255">Endonuclease</keyword>
<keyword evidence="1" id="KW-0808">Transferase</keyword>
<dbReference type="FunFam" id="3.30.70.270:FF:000026">
    <property type="entry name" value="Transposon Ty3-G Gag-Pol polyprotein"/>
    <property type="match status" value="1"/>
</dbReference>